<dbReference type="EMBL" id="JAUEPP010000001">
    <property type="protein sequence ID" value="KAK3355855.1"/>
    <property type="molecule type" value="Genomic_DNA"/>
</dbReference>
<name>A0AAE0JR13_9PEZI</name>
<gene>
    <name evidence="1" type="ORF">B0H65DRAFT_439050</name>
</gene>
<protein>
    <submittedName>
        <fullName evidence="1">Uncharacterized protein</fullName>
    </submittedName>
</protein>
<evidence type="ECO:0000313" key="2">
    <source>
        <dbReference type="Proteomes" id="UP001278500"/>
    </source>
</evidence>
<dbReference type="AlphaFoldDB" id="A0AAE0JR13"/>
<evidence type="ECO:0000313" key="1">
    <source>
        <dbReference type="EMBL" id="KAK3355855.1"/>
    </source>
</evidence>
<reference evidence="1" key="1">
    <citation type="journal article" date="2023" name="Mol. Phylogenet. Evol.">
        <title>Genome-scale phylogeny and comparative genomics of the fungal order Sordariales.</title>
        <authorList>
            <person name="Hensen N."/>
            <person name="Bonometti L."/>
            <person name="Westerberg I."/>
            <person name="Brannstrom I.O."/>
            <person name="Guillou S."/>
            <person name="Cros-Aarteil S."/>
            <person name="Calhoun S."/>
            <person name="Haridas S."/>
            <person name="Kuo A."/>
            <person name="Mondo S."/>
            <person name="Pangilinan J."/>
            <person name="Riley R."/>
            <person name="LaButti K."/>
            <person name="Andreopoulos B."/>
            <person name="Lipzen A."/>
            <person name="Chen C."/>
            <person name="Yan M."/>
            <person name="Daum C."/>
            <person name="Ng V."/>
            <person name="Clum A."/>
            <person name="Steindorff A."/>
            <person name="Ohm R.A."/>
            <person name="Martin F."/>
            <person name="Silar P."/>
            <person name="Natvig D.O."/>
            <person name="Lalanne C."/>
            <person name="Gautier V."/>
            <person name="Ament-Velasquez S.L."/>
            <person name="Kruys A."/>
            <person name="Hutchinson M.I."/>
            <person name="Powell A.J."/>
            <person name="Barry K."/>
            <person name="Miller A.N."/>
            <person name="Grigoriev I.V."/>
            <person name="Debuchy R."/>
            <person name="Gladieux P."/>
            <person name="Hiltunen Thoren M."/>
            <person name="Johannesson H."/>
        </authorList>
    </citation>
    <scope>NUCLEOTIDE SEQUENCE</scope>
    <source>
        <strain evidence="1">CBS 560.94</strain>
    </source>
</reference>
<sequence>MEKPEQVEKQIQVEKLSNLQARALFLILETSLTHGFYANYNTSTINTRLANAQWGASLSYQGLCTHDAWVDGVRRMEWLYQGLVEEEVEEARRLAKQEYQRQYDHERYAKKKDEIANTLSL</sequence>
<dbReference type="GeneID" id="87862549"/>
<comment type="caution">
    <text evidence="1">The sequence shown here is derived from an EMBL/GenBank/DDBJ whole genome shotgun (WGS) entry which is preliminary data.</text>
</comment>
<dbReference type="RefSeq" id="XP_062687233.1">
    <property type="nucleotide sequence ID" value="XM_062825395.1"/>
</dbReference>
<proteinExistence type="predicted"/>
<dbReference type="Proteomes" id="UP001278500">
    <property type="component" value="Unassembled WGS sequence"/>
</dbReference>
<organism evidence="1 2">
    <name type="scientific">Neurospora tetraspora</name>
    <dbReference type="NCBI Taxonomy" id="94610"/>
    <lineage>
        <taxon>Eukaryota</taxon>
        <taxon>Fungi</taxon>
        <taxon>Dikarya</taxon>
        <taxon>Ascomycota</taxon>
        <taxon>Pezizomycotina</taxon>
        <taxon>Sordariomycetes</taxon>
        <taxon>Sordariomycetidae</taxon>
        <taxon>Sordariales</taxon>
        <taxon>Sordariaceae</taxon>
        <taxon>Neurospora</taxon>
    </lineage>
</organism>
<reference evidence="1" key="2">
    <citation type="submission" date="2023-06" db="EMBL/GenBank/DDBJ databases">
        <authorList>
            <consortium name="Lawrence Berkeley National Laboratory"/>
            <person name="Haridas S."/>
            <person name="Hensen N."/>
            <person name="Bonometti L."/>
            <person name="Westerberg I."/>
            <person name="Brannstrom I.O."/>
            <person name="Guillou S."/>
            <person name="Cros-Aarteil S."/>
            <person name="Calhoun S."/>
            <person name="Kuo A."/>
            <person name="Mondo S."/>
            <person name="Pangilinan J."/>
            <person name="Riley R."/>
            <person name="Labutti K."/>
            <person name="Andreopoulos B."/>
            <person name="Lipzen A."/>
            <person name="Chen C."/>
            <person name="Yanf M."/>
            <person name="Daum C."/>
            <person name="Ng V."/>
            <person name="Clum A."/>
            <person name="Steindorff A."/>
            <person name="Ohm R."/>
            <person name="Martin F."/>
            <person name="Silar P."/>
            <person name="Natvig D."/>
            <person name="Lalanne C."/>
            <person name="Gautier V."/>
            <person name="Ament-Velasquez S.L."/>
            <person name="Kruys A."/>
            <person name="Hutchinson M.I."/>
            <person name="Powell A.J."/>
            <person name="Barry K."/>
            <person name="Miller A.N."/>
            <person name="Grigoriev I.V."/>
            <person name="Debuchy R."/>
            <person name="Gladieux P."/>
            <person name="Thoren M.H."/>
            <person name="Johannesson H."/>
        </authorList>
    </citation>
    <scope>NUCLEOTIDE SEQUENCE</scope>
    <source>
        <strain evidence="1">CBS 560.94</strain>
    </source>
</reference>
<keyword evidence="2" id="KW-1185">Reference proteome</keyword>
<accession>A0AAE0JR13</accession>